<gene>
    <name evidence="1" type="ORF">FKM52_04355</name>
</gene>
<dbReference type="InterPro" id="IPR025562">
    <property type="entry name" value="Tae4"/>
</dbReference>
<sequence length="118" mass="13043">MNINVAKVGEKIGGNVGVNIDIGVTDPKHSFTSACAIRMSYVLNYTGAKISGGSWATVSGKDKNWYIYRVKDLLKYMHSMYGEPDKVVKNPRVEDFKGINGIMIFSTNDWSDLNSCAK</sequence>
<keyword evidence="2" id="KW-1185">Reference proteome</keyword>
<comment type="caution">
    <text evidence="1">The sequence shown here is derived from an EMBL/GenBank/DDBJ whole genome shotgun (WGS) entry which is preliminary data.</text>
</comment>
<organism evidence="1 2">
    <name type="scientific">Mixta tenebrionis</name>
    <dbReference type="NCBI Taxonomy" id="2562439"/>
    <lineage>
        <taxon>Bacteria</taxon>
        <taxon>Pseudomonadati</taxon>
        <taxon>Pseudomonadota</taxon>
        <taxon>Gammaproteobacteria</taxon>
        <taxon>Enterobacterales</taxon>
        <taxon>Erwiniaceae</taxon>
        <taxon>Mixta</taxon>
    </lineage>
</organism>
<dbReference type="EMBL" id="VHQI01000002">
    <property type="protein sequence ID" value="TPW43774.1"/>
    <property type="molecule type" value="Genomic_DNA"/>
</dbReference>
<dbReference type="Pfam" id="PF14113">
    <property type="entry name" value="Tae4"/>
    <property type="match status" value="1"/>
</dbReference>
<name>A0A506VCM0_9GAMM</name>
<accession>A0A506VCM0</accession>
<proteinExistence type="predicted"/>
<evidence type="ECO:0000313" key="2">
    <source>
        <dbReference type="Proteomes" id="UP000319523"/>
    </source>
</evidence>
<dbReference type="RefSeq" id="WP_141174965.1">
    <property type="nucleotide sequence ID" value="NZ_JBHUFX010000032.1"/>
</dbReference>
<reference evidence="1 2" key="1">
    <citation type="submission" date="2019-06" db="EMBL/GenBank/DDBJ databases">
        <authorList>
            <person name="Yang Y."/>
        </authorList>
    </citation>
    <scope>NUCLEOTIDE SEQUENCE [LARGE SCALE GENOMIC DNA]</scope>
    <source>
        <strain evidence="1 2">BIT-26</strain>
    </source>
</reference>
<evidence type="ECO:0000313" key="1">
    <source>
        <dbReference type="EMBL" id="TPW43774.1"/>
    </source>
</evidence>
<protein>
    <submittedName>
        <fullName evidence="1">Uncharacterized protein</fullName>
    </submittedName>
</protein>
<dbReference type="OrthoDB" id="8480759at2"/>
<dbReference type="Gene3D" id="3.90.1720.70">
    <property type="match status" value="1"/>
</dbReference>
<dbReference type="AlphaFoldDB" id="A0A506VCM0"/>
<dbReference type="Proteomes" id="UP000319523">
    <property type="component" value="Unassembled WGS sequence"/>
</dbReference>